<evidence type="ECO:0000259" key="1">
    <source>
        <dbReference type="Pfam" id="PF13529"/>
    </source>
</evidence>
<evidence type="ECO:0000313" key="2">
    <source>
        <dbReference type="EMBL" id="KAG2385585.1"/>
    </source>
</evidence>
<dbReference type="Gene3D" id="3.90.70.10">
    <property type="entry name" value="Cysteine proteinases"/>
    <property type="match status" value="1"/>
</dbReference>
<dbReference type="AlphaFoldDB" id="A0AA88KJF9"/>
<dbReference type="InterPro" id="IPR039564">
    <property type="entry name" value="Peptidase_C39-like"/>
</dbReference>
<dbReference type="GeneID" id="68095855"/>
<protein>
    <recommendedName>
        <fullName evidence="1">Peptidase C39-like domain-containing protein</fullName>
    </recommendedName>
</protein>
<dbReference type="RefSeq" id="XP_044549578.1">
    <property type="nucleotide sequence ID" value="XM_044692925.1"/>
</dbReference>
<dbReference type="EMBL" id="PYSW02000018">
    <property type="protein sequence ID" value="KAG2385585.1"/>
    <property type="molecule type" value="Genomic_DNA"/>
</dbReference>
<organism evidence="2 3">
    <name type="scientific">Naegleria lovaniensis</name>
    <name type="common">Amoeba</name>
    <dbReference type="NCBI Taxonomy" id="51637"/>
    <lineage>
        <taxon>Eukaryota</taxon>
        <taxon>Discoba</taxon>
        <taxon>Heterolobosea</taxon>
        <taxon>Tetramitia</taxon>
        <taxon>Eutetramitia</taxon>
        <taxon>Vahlkampfiidae</taxon>
        <taxon>Naegleria</taxon>
    </lineage>
</organism>
<dbReference type="InterPro" id="IPR038765">
    <property type="entry name" value="Papain-like_cys_pep_sf"/>
</dbReference>
<feature type="domain" description="Peptidase C39-like" evidence="1">
    <location>
        <begin position="29"/>
        <end position="186"/>
    </location>
</feature>
<dbReference type="Proteomes" id="UP000816034">
    <property type="component" value="Unassembled WGS sequence"/>
</dbReference>
<gene>
    <name evidence="2" type="ORF">C9374_003400</name>
</gene>
<reference evidence="2 3" key="1">
    <citation type="journal article" date="2018" name="BMC Genomics">
        <title>The genome of Naegleria lovaniensis, the basis for a comparative approach to unravel pathogenicity factors of the human pathogenic amoeba N. fowleri.</title>
        <authorList>
            <person name="Liechti N."/>
            <person name="Schurch N."/>
            <person name="Bruggmann R."/>
            <person name="Wittwer M."/>
        </authorList>
    </citation>
    <scope>NUCLEOTIDE SEQUENCE [LARGE SCALE GENOMIC DNA]</scope>
    <source>
        <strain evidence="2 3">ATCC 30569</strain>
    </source>
</reference>
<keyword evidence="3" id="KW-1185">Reference proteome</keyword>
<name>A0AA88KJF9_NAELO</name>
<accession>A0AA88KJF9</accession>
<evidence type="ECO:0000313" key="3">
    <source>
        <dbReference type="Proteomes" id="UP000816034"/>
    </source>
</evidence>
<comment type="caution">
    <text evidence="2">The sequence shown here is derived from an EMBL/GenBank/DDBJ whole genome shotgun (WGS) entry which is preliminary data.</text>
</comment>
<dbReference type="SUPFAM" id="SSF54001">
    <property type="entry name" value="Cysteine proteinases"/>
    <property type="match status" value="1"/>
</dbReference>
<sequence length="261" mass="29014">MMPLISEDVSVTCNTEPQFKTVKIPNGDSFPPYNQLQVDVSGSCVVCSITYALNLILEEEKRLTLDSVLQLSLNNELLSSKGNGTHTKATVEIAKLYGNVEWGYFGSDPSDCASDKIGRVFHSRSSTDLSSCEFDNGYDLIRSKLEKGLPVIVGMRMNLLTSTNADTHAVVITGIDENNCVTIADSFSRIATRKGSPVHGKPVWTRNPGIYVATWKEFDASWNSRDDYNLNESIANDPAFSNFNPEEEGYRFWMTIDPFNK</sequence>
<dbReference type="Pfam" id="PF13529">
    <property type="entry name" value="Peptidase_C39_2"/>
    <property type="match status" value="1"/>
</dbReference>
<proteinExistence type="predicted"/>